<evidence type="ECO:0000313" key="10">
    <source>
        <dbReference type="Proteomes" id="UP000000602"/>
    </source>
</evidence>
<dbReference type="eggNOG" id="COG4149">
    <property type="taxonomic scope" value="Bacteria"/>
</dbReference>
<feature type="transmembrane region" description="Helical" evidence="7">
    <location>
        <begin position="59"/>
        <end position="80"/>
    </location>
</feature>
<keyword evidence="3" id="KW-1003">Cell membrane</keyword>
<dbReference type="PANTHER" id="PTHR30183:SF3">
    <property type="entry name" value="MOLYBDENUM TRANSPORT SYSTEM PERMEASE PROTEIN MODB"/>
    <property type="match status" value="1"/>
</dbReference>
<evidence type="ECO:0000256" key="6">
    <source>
        <dbReference type="ARBA" id="ARBA00023136"/>
    </source>
</evidence>
<dbReference type="PROSITE" id="PS50928">
    <property type="entry name" value="ABC_TM1"/>
    <property type="match status" value="1"/>
</dbReference>
<reference evidence="10" key="1">
    <citation type="journal article" date="2004" name="Environ. Microbiol.">
        <title>The genome of Desulfotalea psychrophila, a sulfate-reducing bacterium from permanently cold Arctic sediments.</title>
        <authorList>
            <person name="Rabus R."/>
            <person name="Ruepp A."/>
            <person name="Frickey T."/>
            <person name="Rattei T."/>
            <person name="Fartmann B."/>
            <person name="Stark M."/>
            <person name="Bauer M."/>
            <person name="Zibat A."/>
            <person name="Lombardot T."/>
            <person name="Becker I."/>
            <person name="Amann J."/>
            <person name="Gellner K."/>
            <person name="Teeling H."/>
            <person name="Leuschner W.D."/>
            <person name="Gloeckner F.-O."/>
            <person name="Lupas A.N."/>
            <person name="Amann R."/>
            <person name="Klenk H.-P."/>
        </authorList>
    </citation>
    <scope>NUCLEOTIDE SEQUENCE [LARGE SCALE GENOMIC DNA]</scope>
    <source>
        <strain evidence="10">DSM 12343 / LSv54</strain>
    </source>
</reference>
<sequence>MECRMGFFAILSDSETLDPLALSARVLLVSGFMQLFLSVPLACWLARSRGVLKNVVDTAVTFPLVFPPIATGFALLLLLGRQGPFASLLGERIIFSFPGLVIAAFIAGLPLAIKPVQTALASAEATRLSEVAAVLGKSETTILIRVLIPYVKGSIVTGMLLAMGRSLGEVGITLMLGGNVIGRTNTLSLEIYNAVFNGEFERAVVLSLIIGSASVAMFIALKKISNT</sequence>
<dbReference type="AlphaFoldDB" id="Q6AR31"/>
<protein>
    <submittedName>
        <fullName evidence="9">Related to molybdenum ABC-transporter, permease protein (ModB)</fullName>
    </submittedName>
</protein>
<organism evidence="9 10">
    <name type="scientific">Desulfotalea psychrophila (strain LSv54 / DSM 12343)</name>
    <dbReference type="NCBI Taxonomy" id="177439"/>
    <lineage>
        <taxon>Bacteria</taxon>
        <taxon>Pseudomonadati</taxon>
        <taxon>Thermodesulfobacteriota</taxon>
        <taxon>Desulfobulbia</taxon>
        <taxon>Desulfobulbales</taxon>
        <taxon>Desulfocapsaceae</taxon>
        <taxon>Desulfotalea</taxon>
    </lineage>
</organism>
<evidence type="ECO:0000256" key="7">
    <source>
        <dbReference type="RuleBase" id="RU363032"/>
    </source>
</evidence>
<evidence type="ECO:0000256" key="3">
    <source>
        <dbReference type="ARBA" id="ARBA00022475"/>
    </source>
</evidence>
<keyword evidence="5 7" id="KW-1133">Transmembrane helix</keyword>
<dbReference type="KEGG" id="dps:DP0464"/>
<feature type="transmembrane region" description="Helical" evidence="7">
    <location>
        <begin position="92"/>
        <end position="113"/>
    </location>
</feature>
<comment type="subcellular location">
    <subcellularLocation>
        <location evidence="1 7">Cell membrane</location>
        <topology evidence="1 7">Multi-pass membrane protein</topology>
    </subcellularLocation>
</comment>
<dbReference type="GO" id="GO:0055085">
    <property type="term" value="P:transmembrane transport"/>
    <property type="evidence" value="ECO:0007669"/>
    <property type="project" value="InterPro"/>
</dbReference>
<evidence type="ECO:0000259" key="8">
    <source>
        <dbReference type="PROSITE" id="PS50928"/>
    </source>
</evidence>
<dbReference type="EMBL" id="CR522870">
    <property type="protein sequence ID" value="CAG35193.1"/>
    <property type="molecule type" value="Genomic_DNA"/>
</dbReference>
<dbReference type="InterPro" id="IPR000515">
    <property type="entry name" value="MetI-like"/>
</dbReference>
<dbReference type="InterPro" id="IPR035906">
    <property type="entry name" value="MetI-like_sf"/>
</dbReference>
<feature type="domain" description="ABC transmembrane type-1" evidence="8">
    <location>
        <begin position="20"/>
        <end position="221"/>
    </location>
</feature>
<keyword evidence="10" id="KW-1185">Reference proteome</keyword>
<dbReference type="SUPFAM" id="SSF161098">
    <property type="entry name" value="MetI-like"/>
    <property type="match status" value="1"/>
</dbReference>
<dbReference type="STRING" id="177439.DP0464"/>
<feature type="transmembrane region" description="Helical" evidence="7">
    <location>
        <begin position="203"/>
        <end position="221"/>
    </location>
</feature>
<dbReference type="Proteomes" id="UP000000602">
    <property type="component" value="Chromosome"/>
</dbReference>
<evidence type="ECO:0000313" key="9">
    <source>
        <dbReference type="EMBL" id="CAG35193.1"/>
    </source>
</evidence>
<dbReference type="Gene3D" id="1.10.3720.10">
    <property type="entry name" value="MetI-like"/>
    <property type="match status" value="1"/>
</dbReference>
<keyword evidence="2 7" id="KW-0813">Transport</keyword>
<accession>Q6AR31</accession>
<dbReference type="PANTHER" id="PTHR30183">
    <property type="entry name" value="MOLYBDENUM TRANSPORT SYSTEM PERMEASE PROTEIN MODB"/>
    <property type="match status" value="1"/>
</dbReference>
<dbReference type="HOGENOM" id="CLU_016047_14_3_7"/>
<evidence type="ECO:0000256" key="1">
    <source>
        <dbReference type="ARBA" id="ARBA00004651"/>
    </source>
</evidence>
<comment type="similarity">
    <text evidence="7">Belongs to the binding-protein-dependent transport system permease family.</text>
</comment>
<keyword evidence="4 7" id="KW-0812">Transmembrane</keyword>
<dbReference type="Pfam" id="PF00528">
    <property type="entry name" value="BPD_transp_1"/>
    <property type="match status" value="1"/>
</dbReference>
<gene>
    <name evidence="9" type="ordered locus">DP0464</name>
</gene>
<name>Q6AR31_DESPS</name>
<evidence type="ECO:0000256" key="2">
    <source>
        <dbReference type="ARBA" id="ARBA00022448"/>
    </source>
</evidence>
<proteinExistence type="inferred from homology"/>
<dbReference type="CDD" id="cd06261">
    <property type="entry name" value="TM_PBP2"/>
    <property type="match status" value="1"/>
</dbReference>
<evidence type="ECO:0000256" key="5">
    <source>
        <dbReference type="ARBA" id="ARBA00022989"/>
    </source>
</evidence>
<feature type="transmembrane region" description="Helical" evidence="7">
    <location>
        <begin position="26"/>
        <end position="47"/>
    </location>
</feature>
<keyword evidence="6 7" id="KW-0472">Membrane</keyword>
<dbReference type="GO" id="GO:0005886">
    <property type="term" value="C:plasma membrane"/>
    <property type="evidence" value="ECO:0007669"/>
    <property type="project" value="UniProtKB-SubCell"/>
</dbReference>
<evidence type="ECO:0000256" key="4">
    <source>
        <dbReference type="ARBA" id="ARBA00022692"/>
    </source>
</evidence>